<dbReference type="EnsemblPlants" id="OPUNC02G33580.1">
    <property type="protein sequence ID" value="OPUNC02G33580.1"/>
    <property type="gene ID" value="OPUNC02G33580"/>
</dbReference>
<keyword evidence="2" id="KW-1185">Reference proteome</keyword>
<dbReference type="HOGENOM" id="CLU_2403446_0_0_1"/>
<evidence type="ECO:0000313" key="1">
    <source>
        <dbReference type="EnsemblPlants" id="OPUNC02G33580.1"/>
    </source>
</evidence>
<protein>
    <submittedName>
        <fullName evidence="1">Uncharacterized protein</fullName>
    </submittedName>
</protein>
<organism evidence="1">
    <name type="scientific">Oryza punctata</name>
    <name type="common">Red rice</name>
    <dbReference type="NCBI Taxonomy" id="4537"/>
    <lineage>
        <taxon>Eukaryota</taxon>
        <taxon>Viridiplantae</taxon>
        <taxon>Streptophyta</taxon>
        <taxon>Embryophyta</taxon>
        <taxon>Tracheophyta</taxon>
        <taxon>Spermatophyta</taxon>
        <taxon>Magnoliopsida</taxon>
        <taxon>Liliopsida</taxon>
        <taxon>Poales</taxon>
        <taxon>Poaceae</taxon>
        <taxon>BOP clade</taxon>
        <taxon>Oryzoideae</taxon>
        <taxon>Oryzeae</taxon>
        <taxon>Oryzinae</taxon>
        <taxon>Oryza</taxon>
    </lineage>
</organism>
<sequence length="93" mass="10292">MYPASADPASAATPATFQRVNDPIVLKLLSKLESRLDLHTTDIFFSNSGDVLFFSGARDTLDFGGGPYGLRSRVRWGWEGWEGEGEEEGVRRL</sequence>
<name>A0A0E0K6H7_ORYPU</name>
<reference evidence="1" key="2">
    <citation type="submission" date="2018-05" db="EMBL/GenBank/DDBJ databases">
        <title>OpunRS2 (Oryza punctata Reference Sequence Version 2).</title>
        <authorList>
            <person name="Zhang J."/>
            <person name="Kudrna D."/>
            <person name="Lee S."/>
            <person name="Talag J."/>
            <person name="Welchert J."/>
            <person name="Wing R.A."/>
        </authorList>
    </citation>
    <scope>NUCLEOTIDE SEQUENCE [LARGE SCALE GENOMIC DNA]</scope>
</reference>
<reference evidence="1" key="1">
    <citation type="submission" date="2015-04" db="UniProtKB">
        <authorList>
            <consortium name="EnsemblPlants"/>
        </authorList>
    </citation>
    <scope>IDENTIFICATION</scope>
</reference>
<evidence type="ECO:0000313" key="2">
    <source>
        <dbReference type="Proteomes" id="UP000026962"/>
    </source>
</evidence>
<dbReference type="Proteomes" id="UP000026962">
    <property type="component" value="Chromosome 2"/>
</dbReference>
<proteinExistence type="predicted"/>
<dbReference type="AlphaFoldDB" id="A0A0E0K6H7"/>
<accession>A0A0E0K6H7</accession>
<dbReference type="Gramene" id="OPUNC02G33580.1">
    <property type="protein sequence ID" value="OPUNC02G33580.1"/>
    <property type="gene ID" value="OPUNC02G33580"/>
</dbReference>